<feature type="chain" id="PRO_5032693578" evidence="1">
    <location>
        <begin position="20"/>
        <end position="359"/>
    </location>
</feature>
<evidence type="ECO:0000313" key="3">
    <source>
        <dbReference type="Proteomes" id="UP000663851"/>
    </source>
</evidence>
<dbReference type="Proteomes" id="UP000663851">
    <property type="component" value="Unassembled WGS sequence"/>
</dbReference>
<keyword evidence="1" id="KW-0732">Signal</keyword>
<organism evidence="2 3">
    <name type="scientific">Rotaria socialis</name>
    <dbReference type="NCBI Taxonomy" id="392032"/>
    <lineage>
        <taxon>Eukaryota</taxon>
        <taxon>Metazoa</taxon>
        <taxon>Spiralia</taxon>
        <taxon>Gnathifera</taxon>
        <taxon>Rotifera</taxon>
        <taxon>Eurotatoria</taxon>
        <taxon>Bdelloidea</taxon>
        <taxon>Philodinida</taxon>
        <taxon>Philodinidae</taxon>
        <taxon>Rotaria</taxon>
    </lineage>
</organism>
<name>A0A820UUG3_9BILA</name>
<evidence type="ECO:0000256" key="1">
    <source>
        <dbReference type="SAM" id="SignalP"/>
    </source>
</evidence>
<protein>
    <submittedName>
        <fullName evidence="2">Uncharacterized protein</fullName>
    </submittedName>
</protein>
<gene>
    <name evidence="2" type="ORF">HFQ381_LOCUS26996</name>
</gene>
<feature type="signal peptide" evidence="1">
    <location>
        <begin position="1"/>
        <end position="19"/>
    </location>
</feature>
<evidence type="ECO:0000313" key="2">
    <source>
        <dbReference type="EMBL" id="CAF4490655.1"/>
    </source>
</evidence>
<dbReference type="EMBL" id="CAJOBO010003375">
    <property type="protein sequence ID" value="CAF4490655.1"/>
    <property type="molecule type" value="Genomic_DNA"/>
</dbReference>
<sequence length="359" mass="40413">MKQIIFLTFLALLTNKCSCQTGFPKQFQATLNINGLESWQTSTSNDGEKDQRETYMVQYKPKGAETESPASQGFTMLNFNPDYPEWTKNDCWYRTNPMGDIGPFPFSWFNQVSDFEIKLWFPLPSNLIKKGEEWIPEIKKNAVVCISNAITAERYDSPEICDLQRSGIGKVPCLSYFEADDTPVKTITARAAVGSFDTDEYIRTVYLSFTFGIPSQVEPLFNLPDKWPSYCGYANAGFTIDNLHGYVVTPDGGDHFMLKLNGQPVHSLGDQVTVHFKVQPNWYYNGTRCAEFNSIIFDRENWQEPKQVDMSFGDYGCCSYALTAAGGGYEWQYSTSTFAVYACDGQAGYGCTDKEPCGG</sequence>
<accession>A0A820UUG3</accession>
<reference evidence="2" key="1">
    <citation type="submission" date="2021-02" db="EMBL/GenBank/DDBJ databases">
        <authorList>
            <person name="Nowell W R."/>
        </authorList>
    </citation>
    <scope>NUCLEOTIDE SEQUENCE</scope>
</reference>
<proteinExistence type="predicted"/>
<dbReference type="AlphaFoldDB" id="A0A820UUG3"/>
<comment type="caution">
    <text evidence="2">The sequence shown here is derived from an EMBL/GenBank/DDBJ whole genome shotgun (WGS) entry which is preliminary data.</text>
</comment>